<organism evidence="2 3">
    <name type="scientific">Brassica carinata</name>
    <name type="common">Ethiopian mustard</name>
    <name type="synonym">Abyssinian cabbage</name>
    <dbReference type="NCBI Taxonomy" id="52824"/>
    <lineage>
        <taxon>Eukaryota</taxon>
        <taxon>Viridiplantae</taxon>
        <taxon>Streptophyta</taxon>
        <taxon>Embryophyta</taxon>
        <taxon>Tracheophyta</taxon>
        <taxon>Spermatophyta</taxon>
        <taxon>Magnoliopsida</taxon>
        <taxon>eudicotyledons</taxon>
        <taxon>Gunneridae</taxon>
        <taxon>Pentapetalae</taxon>
        <taxon>rosids</taxon>
        <taxon>malvids</taxon>
        <taxon>Brassicales</taxon>
        <taxon>Brassicaceae</taxon>
        <taxon>Brassiceae</taxon>
        <taxon>Brassica</taxon>
    </lineage>
</organism>
<keyword evidence="3" id="KW-1185">Reference proteome</keyword>
<dbReference type="OrthoDB" id="909814at2759"/>
<feature type="region of interest" description="Disordered" evidence="1">
    <location>
        <begin position="125"/>
        <end position="171"/>
    </location>
</feature>
<feature type="region of interest" description="Disordered" evidence="1">
    <location>
        <begin position="1"/>
        <end position="78"/>
    </location>
</feature>
<sequence length="211" mass="22082">MKKEGGESESFEGSRDGVKDSSPRNHGTEEVNKASGSSSLELRPPEKQKKKEEDVVSDSAADRSGTTKSTAADGRSKIFIRIRTKNNEETADIFAAAAADISTATAVADVHESDDIEAADVSIGERISDGGGGGQEGDEFVPKTWNLRPRKPPTKKRSIGGNSGGGQEGDEFGSLSSFSYLLAVGAETISEGTETIAKPAEDTTGGGEKRD</sequence>
<evidence type="ECO:0000256" key="1">
    <source>
        <dbReference type="SAM" id="MobiDB-lite"/>
    </source>
</evidence>
<feature type="region of interest" description="Disordered" evidence="1">
    <location>
        <begin position="189"/>
        <end position="211"/>
    </location>
</feature>
<reference evidence="2 3" key="1">
    <citation type="submission" date="2020-02" db="EMBL/GenBank/DDBJ databases">
        <authorList>
            <person name="Ma Q."/>
            <person name="Huang Y."/>
            <person name="Song X."/>
            <person name="Pei D."/>
        </authorList>
    </citation>
    <scope>NUCLEOTIDE SEQUENCE [LARGE SCALE GENOMIC DNA]</scope>
    <source>
        <strain evidence="2">Sxm20200214</strain>
        <tissue evidence="2">Leaf</tissue>
    </source>
</reference>
<comment type="caution">
    <text evidence="2">The sequence shown here is derived from an EMBL/GenBank/DDBJ whole genome shotgun (WGS) entry which is preliminary data.</text>
</comment>
<feature type="compositionally biased region" description="Basic and acidic residues" evidence="1">
    <location>
        <begin position="43"/>
        <end position="54"/>
    </location>
</feature>
<protein>
    <submittedName>
        <fullName evidence="2">Uncharacterized protein</fullName>
    </submittedName>
</protein>
<proteinExistence type="predicted"/>
<dbReference type="EMBL" id="JAAMPC010000007">
    <property type="protein sequence ID" value="KAG2302737.1"/>
    <property type="molecule type" value="Genomic_DNA"/>
</dbReference>
<gene>
    <name evidence="2" type="ORF">Bca52824_031388</name>
</gene>
<evidence type="ECO:0000313" key="3">
    <source>
        <dbReference type="Proteomes" id="UP000886595"/>
    </source>
</evidence>
<dbReference type="Proteomes" id="UP000886595">
    <property type="component" value="Unassembled WGS sequence"/>
</dbReference>
<feature type="compositionally biased region" description="Basic residues" evidence="1">
    <location>
        <begin position="148"/>
        <end position="158"/>
    </location>
</feature>
<evidence type="ECO:0000313" key="2">
    <source>
        <dbReference type="EMBL" id="KAG2302737.1"/>
    </source>
</evidence>
<dbReference type="AlphaFoldDB" id="A0A8X7SAK6"/>
<name>A0A8X7SAK6_BRACI</name>
<feature type="compositionally biased region" description="Basic and acidic residues" evidence="1">
    <location>
        <begin position="1"/>
        <end position="32"/>
    </location>
</feature>
<accession>A0A8X7SAK6</accession>